<evidence type="ECO:0000256" key="1">
    <source>
        <dbReference type="SAM" id="Coils"/>
    </source>
</evidence>
<sequence>MALAGFPNPRTIPNLPDVTVLFHDADESKVLPANKFTALLNKLFMISLPEFRGPNGRHRQLLLVVTGVMIMNYRYCEQKYGSGHRSIGELVRERDQTHAQLLAYRQEIRELKVKIEDLTADHQRSTGSIPDILTGVAQISNCLANLNLTNGQHQGPPNNPPPPPPPPPPGPPPINPPPPIDPPPPPIDRPEPIQAHHVHTTTTTSGCSSICSSTK</sequence>
<feature type="compositionally biased region" description="Pro residues" evidence="2">
    <location>
        <begin position="157"/>
        <end position="187"/>
    </location>
</feature>
<reference evidence="3" key="1">
    <citation type="submission" date="2020-06" db="EMBL/GenBank/DDBJ databases">
        <authorList>
            <consortium name="Plant Systems Biology data submission"/>
        </authorList>
    </citation>
    <scope>NUCLEOTIDE SEQUENCE</scope>
    <source>
        <strain evidence="3">D6</strain>
    </source>
</reference>
<keyword evidence="4" id="KW-1185">Reference proteome</keyword>
<gene>
    <name evidence="3" type="ORF">SEMRO_121_G059020.1</name>
</gene>
<dbReference type="Proteomes" id="UP001153069">
    <property type="component" value="Unassembled WGS sequence"/>
</dbReference>
<comment type="caution">
    <text evidence="3">The sequence shown here is derived from an EMBL/GenBank/DDBJ whole genome shotgun (WGS) entry which is preliminary data.</text>
</comment>
<organism evidence="3 4">
    <name type="scientific">Seminavis robusta</name>
    <dbReference type="NCBI Taxonomy" id="568900"/>
    <lineage>
        <taxon>Eukaryota</taxon>
        <taxon>Sar</taxon>
        <taxon>Stramenopiles</taxon>
        <taxon>Ochrophyta</taxon>
        <taxon>Bacillariophyta</taxon>
        <taxon>Bacillariophyceae</taxon>
        <taxon>Bacillariophycidae</taxon>
        <taxon>Naviculales</taxon>
        <taxon>Naviculaceae</taxon>
        <taxon>Seminavis</taxon>
    </lineage>
</organism>
<keyword evidence="1" id="KW-0175">Coiled coil</keyword>
<feature type="compositionally biased region" description="Low complexity" evidence="2">
    <location>
        <begin position="200"/>
        <end position="215"/>
    </location>
</feature>
<accession>A0A9N8H4R8</accession>
<name>A0A9N8H4R8_9STRA</name>
<evidence type="ECO:0000313" key="3">
    <source>
        <dbReference type="EMBL" id="CAB9501908.1"/>
    </source>
</evidence>
<evidence type="ECO:0000256" key="2">
    <source>
        <dbReference type="SAM" id="MobiDB-lite"/>
    </source>
</evidence>
<dbReference type="EMBL" id="CAICTM010000120">
    <property type="protein sequence ID" value="CAB9501908.1"/>
    <property type="molecule type" value="Genomic_DNA"/>
</dbReference>
<proteinExistence type="predicted"/>
<feature type="region of interest" description="Disordered" evidence="2">
    <location>
        <begin position="147"/>
        <end position="215"/>
    </location>
</feature>
<evidence type="ECO:0000313" key="4">
    <source>
        <dbReference type="Proteomes" id="UP001153069"/>
    </source>
</evidence>
<protein>
    <submittedName>
        <fullName evidence="3">Uncharacterized protein</fullName>
    </submittedName>
</protein>
<feature type="coiled-coil region" evidence="1">
    <location>
        <begin position="94"/>
        <end position="121"/>
    </location>
</feature>
<dbReference type="AlphaFoldDB" id="A0A9N8H4R8"/>